<feature type="coiled-coil region" evidence="1">
    <location>
        <begin position="25"/>
        <end position="52"/>
    </location>
</feature>
<dbReference type="GO" id="GO:0051721">
    <property type="term" value="F:protein phosphatase 2A binding"/>
    <property type="evidence" value="ECO:0007669"/>
    <property type="project" value="TreeGrafter"/>
</dbReference>
<evidence type="ECO:0000256" key="1">
    <source>
        <dbReference type="SAM" id="Coils"/>
    </source>
</evidence>
<feature type="compositionally biased region" description="Basic and acidic residues" evidence="2">
    <location>
        <begin position="400"/>
        <end position="416"/>
    </location>
</feature>
<dbReference type="PANTHER" id="PTHR10933">
    <property type="entry name" value="IMMUNOGLOBULIN-BINDING PROTEIN 1"/>
    <property type="match status" value="1"/>
</dbReference>
<dbReference type="Proteomes" id="UP000276991">
    <property type="component" value="Unassembled WGS sequence"/>
</dbReference>
<proteinExistence type="predicted"/>
<dbReference type="Gene3D" id="1.10.10.1440">
    <property type="entry name" value="PHAX RNA-binding domain"/>
    <property type="match status" value="1"/>
</dbReference>
<reference evidence="4 5" key="1">
    <citation type="submission" date="2018-08" db="EMBL/GenBank/DDBJ databases">
        <authorList>
            <person name="Laetsch R D."/>
            <person name="Stevens L."/>
            <person name="Kumar S."/>
            <person name="Blaxter L. M."/>
        </authorList>
    </citation>
    <scope>NUCLEOTIDE SEQUENCE [LARGE SCALE GENOMIC DNA]</scope>
</reference>
<dbReference type="InterPro" id="IPR007304">
    <property type="entry name" value="TAP46-like"/>
</dbReference>
<sequence>MSDIERNDISLRHEFEFCEGIIKQLESGKQSTKDLQDQLKQCEEKLKLLTKEVSALSLFSNNESFDELPTSSLNYLFLPYYLAKVTQSIIVGPEERLSSLDRAKIYLQDFLGRLRAYNIIDSDLLGVSEDNEGKETEKSRHDIDLSKQRELKLRRFQQEKELEELVENSESQLYSNADDDELMRDLILNRLHLAAMKSMDEMRQIDQERPMVEHMLKIRTGQTEALPKQPVNRSTPTPYIIARDQVQKKVFGLGYPSMPTMTVGEWYDDMMKNGRFGGINPSSSENNLDSTVLDEGTKEEQERACLQRWDEYKDCKWYYILVSRINLLDLLLGRCEKLEPKFLQFFASEMASECSAESVVKGEIDVDWLNWNAGSPTIVLYNMYRVSKDYDESSSDDEGPSLRKEQKLDSTDETMKNSKAGSKAAQMWTDLLAEQSLSETFSDKVGVYRGENDMVERGVESYVLPDARCTNNEQEPEYQKNHSISPAADDSGPFDFVADEGKVEKFSDRYEKCPHGCGNESRGRSRQGPRSFSNQEKNTGESWRRSTSTSRSISRESRKRRRNNYIRNKKGGDRIAGRVGNMNNSLKRRRSGKNPSSLPSDDYSLEALLATEFPDNISIDELAERIVMALGERNGNVILEVGEEKALELFEATREIEASGGMMIADGTRRRTPGGVFMTLFKTDPDVLPILKEKVHDLQKATAREIRTARRRGKRETSKDAALGKIEMLKKLSSASEILLETQSVKENPL</sequence>
<keyword evidence="5" id="KW-1185">Reference proteome</keyword>
<evidence type="ECO:0000313" key="4">
    <source>
        <dbReference type="EMBL" id="VBB29690.1"/>
    </source>
</evidence>
<feature type="region of interest" description="Disordered" evidence="2">
    <location>
        <begin position="510"/>
        <end position="600"/>
    </location>
</feature>
<dbReference type="GO" id="GO:0035303">
    <property type="term" value="P:regulation of dephosphorylation"/>
    <property type="evidence" value="ECO:0007669"/>
    <property type="project" value="TreeGrafter"/>
</dbReference>
<feature type="region of interest" description="Disordered" evidence="2">
    <location>
        <begin position="391"/>
        <end position="421"/>
    </location>
</feature>
<name>A0A498S8A0_ACAVI</name>
<dbReference type="Pfam" id="PF04177">
    <property type="entry name" value="TAP42"/>
    <property type="match status" value="1"/>
</dbReference>
<dbReference type="GO" id="GO:0009966">
    <property type="term" value="P:regulation of signal transduction"/>
    <property type="evidence" value="ECO:0007669"/>
    <property type="project" value="InterPro"/>
</dbReference>
<dbReference type="InterPro" id="IPR019385">
    <property type="entry name" value="PHAX_RNA-binding_domain"/>
</dbReference>
<dbReference type="EMBL" id="UPTC01000672">
    <property type="protein sequence ID" value="VBB29690.1"/>
    <property type="molecule type" value="Genomic_DNA"/>
</dbReference>
<keyword evidence="1" id="KW-0175">Coiled coil</keyword>
<organism evidence="4 5">
    <name type="scientific">Acanthocheilonema viteae</name>
    <name type="common">Filarial nematode worm</name>
    <name type="synonym">Dipetalonema viteae</name>
    <dbReference type="NCBI Taxonomy" id="6277"/>
    <lineage>
        <taxon>Eukaryota</taxon>
        <taxon>Metazoa</taxon>
        <taxon>Ecdysozoa</taxon>
        <taxon>Nematoda</taxon>
        <taxon>Chromadorea</taxon>
        <taxon>Rhabditida</taxon>
        <taxon>Spirurina</taxon>
        <taxon>Spiruromorpha</taxon>
        <taxon>Filarioidea</taxon>
        <taxon>Onchocercidae</taxon>
        <taxon>Acanthocheilonema</taxon>
    </lineage>
</organism>
<accession>A0A498S8A0</accession>
<dbReference type="Pfam" id="PF10258">
    <property type="entry name" value="PHAX_RNA-bd"/>
    <property type="match status" value="1"/>
</dbReference>
<dbReference type="InterPro" id="IPR038092">
    <property type="entry name" value="PHAX_RNA-binding_sf"/>
</dbReference>
<dbReference type="STRING" id="6277.A0A498S8A0"/>
<feature type="region of interest" description="Disordered" evidence="2">
    <location>
        <begin position="473"/>
        <end position="496"/>
    </location>
</feature>
<dbReference type="GO" id="GO:0005829">
    <property type="term" value="C:cytosol"/>
    <property type="evidence" value="ECO:0007669"/>
    <property type="project" value="TreeGrafter"/>
</dbReference>
<evidence type="ECO:0000313" key="5">
    <source>
        <dbReference type="Proteomes" id="UP000276991"/>
    </source>
</evidence>
<feature type="domain" description="Phosphorylated adapter RNA export protein RNA-binding" evidence="3">
    <location>
        <begin position="623"/>
        <end position="694"/>
    </location>
</feature>
<dbReference type="PANTHER" id="PTHR10933:SF9">
    <property type="entry name" value="IMMUNOGLOBULIN-BINDING PROTEIN 1"/>
    <property type="match status" value="1"/>
</dbReference>
<feature type="compositionally biased region" description="Polar residues" evidence="2">
    <location>
        <begin position="528"/>
        <end position="537"/>
    </location>
</feature>
<dbReference type="InterPro" id="IPR038511">
    <property type="entry name" value="TAP42/TAP46-like_sf"/>
</dbReference>
<dbReference type="OrthoDB" id="10261753at2759"/>
<dbReference type="AlphaFoldDB" id="A0A498S8A0"/>
<protein>
    <recommendedName>
        <fullName evidence="3">Phosphorylated adapter RNA export protein RNA-binding domain-containing protein</fullName>
    </recommendedName>
</protein>
<evidence type="ECO:0000259" key="3">
    <source>
        <dbReference type="Pfam" id="PF10258"/>
    </source>
</evidence>
<evidence type="ECO:0000256" key="2">
    <source>
        <dbReference type="SAM" id="MobiDB-lite"/>
    </source>
</evidence>
<dbReference type="Gene3D" id="1.25.40.540">
    <property type="entry name" value="TAP42-like family"/>
    <property type="match status" value="1"/>
</dbReference>
<feature type="compositionally biased region" description="Basic residues" evidence="2">
    <location>
        <begin position="557"/>
        <end position="569"/>
    </location>
</feature>
<gene>
    <name evidence="4" type="ORF">NAV_LOCUS4487</name>
</gene>